<evidence type="ECO:0000256" key="1">
    <source>
        <dbReference type="SAM" id="SignalP"/>
    </source>
</evidence>
<name>A0ABX1W4K9_9SPHI</name>
<organism evidence="2 3">
    <name type="scientific">Mucilaginibacter humi</name>
    <dbReference type="NCBI Taxonomy" id="2732510"/>
    <lineage>
        <taxon>Bacteria</taxon>
        <taxon>Pseudomonadati</taxon>
        <taxon>Bacteroidota</taxon>
        <taxon>Sphingobacteriia</taxon>
        <taxon>Sphingobacteriales</taxon>
        <taxon>Sphingobacteriaceae</taxon>
        <taxon>Mucilaginibacter</taxon>
    </lineage>
</organism>
<dbReference type="EMBL" id="JABFCR010000058">
    <property type="protein sequence ID" value="NNU34611.1"/>
    <property type="molecule type" value="Genomic_DNA"/>
</dbReference>
<reference evidence="2 3" key="1">
    <citation type="submission" date="2020-05" db="EMBL/GenBank/DDBJ databases">
        <authorList>
            <person name="Khan S.A."/>
            <person name="Jeon C.O."/>
            <person name="Chun B.H."/>
        </authorList>
    </citation>
    <scope>NUCLEOTIDE SEQUENCE [LARGE SCALE GENOMIC DNA]</scope>
    <source>
        <strain evidence="2 3">S1162</strain>
    </source>
</reference>
<protein>
    <submittedName>
        <fullName evidence="2">Uncharacterized protein</fullName>
    </submittedName>
</protein>
<gene>
    <name evidence="2" type="ORF">HK413_11940</name>
</gene>
<keyword evidence="3" id="KW-1185">Reference proteome</keyword>
<dbReference type="Proteomes" id="UP000566071">
    <property type="component" value="Unassembled WGS sequence"/>
</dbReference>
<feature type="chain" id="PRO_5046796777" evidence="1">
    <location>
        <begin position="23"/>
        <end position="81"/>
    </location>
</feature>
<evidence type="ECO:0000313" key="3">
    <source>
        <dbReference type="Proteomes" id="UP000566071"/>
    </source>
</evidence>
<dbReference type="RefSeq" id="WP_175270286.1">
    <property type="nucleotide sequence ID" value="NZ_JABFCR010000058.1"/>
</dbReference>
<comment type="caution">
    <text evidence="2">The sequence shown here is derived from an EMBL/GenBank/DDBJ whole genome shotgun (WGS) entry which is preliminary data.</text>
</comment>
<keyword evidence="1" id="KW-0732">Signal</keyword>
<evidence type="ECO:0000313" key="2">
    <source>
        <dbReference type="EMBL" id="NNU34611.1"/>
    </source>
</evidence>
<sequence>MKNLNKFLLLIILLLNTTRLYAQETVNKGDIIIHIQTSNSQTFGSNFMHVYKRGNKVEIMHAKFDSIRNSAVRKDTAYICH</sequence>
<accession>A0ABX1W4K9</accession>
<feature type="signal peptide" evidence="1">
    <location>
        <begin position="1"/>
        <end position="22"/>
    </location>
</feature>
<proteinExistence type="predicted"/>